<dbReference type="EC" id="5.6.2.3" evidence="1"/>
<dbReference type="Pfam" id="PF14214">
    <property type="entry name" value="Helitron_like_N"/>
    <property type="match status" value="1"/>
</dbReference>
<protein>
    <recommendedName>
        <fullName evidence="1">ATP-dependent DNA helicase</fullName>
        <ecNumber evidence="1">5.6.2.3</ecNumber>
    </recommendedName>
</protein>
<feature type="region of interest" description="Disordered" evidence="2">
    <location>
        <begin position="532"/>
        <end position="558"/>
    </location>
</feature>
<evidence type="ECO:0000256" key="1">
    <source>
        <dbReference type="RuleBase" id="RU363044"/>
    </source>
</evidence>
<keyword evidence="1" id="KW-0347">Helicase</keyword>
<dbReference type="GO" id="GO:0016787">
    <property type="term" value="F:hydrolase activity"/>
    <property type="evidence" value="ECO:0007669"/>
    <property type="project" value="UniProtKB-KW"/>
</dbReference>
<feature type="compositionally biased region" description="Polar residues" evidence="2">
    <location>
        <begin position="281"/>
        <end position="291"/>
    </location>
</feature>
<dbReference type="GO" id="GO:0006281">
    <property type="term" value="P:DNA repair"/>
    <property type="evidence" value="ECO:0007669"/>
    <property type="project" value="UniProtKB-KW"/>
</dbReference>
<organism evidence="4 5">
    <name type="scientific">Globodera rostochiensis</name>
    <name type="common">Golden nematode worm</name>
    <name type="synonym">Heterodera rostochiensis</name>
    <dbReference type="NCBI Taxonomy" id="31243"/>
    <lineage>
        <taxon>Eukaryota</taxon>
        <taxon>Metazoa</taxon>
        <taxon>Ecdysozoa</taxon>
        <taxon>Nematoda</taxon>
        <taxon>Chromadorea</taxon>
        <taxon>Rhabditida</taxon>
        <taxon>Tylenchina</taxon>
        <taxon>Tylenchomorpha</taxon>
        <taxon>Tylenchoidea</taxon>
        <taxon>Heteroderidae</taxon>
        <taxon>Heteroderinae</taxon>
        <taxon>Globodera</taxon>
    </lineage>
</organism>
<keyword evidence="1" id="KW-0378">Hydrolase</keyword>
<feature type="domain" description="Macro" evidence="3">
    <location>
        <begin position="2467"/>
        <end position="2670"/>
    </location>
</feature>
<comment type="catalytic activity">
    <reaction evidence="1">
        <text>ATP + H2O = ADP + phosphate + H(+)</text>
        <dbReference type="Rhea" id="RHEA:13065"/>
        <dbReference type="ChEBI" id="CHEBI:15377"/>
        <dbReference type="ChEBI" id="CHEBI:15378"/>
        <dbReference type="ChEBI" id="CHEBI:30616"/>
        <dbReference type="ChEBI" id="CHEBI:43474"/>
        <dbReference type="ChEBI" id="CHEBI:456216"/>
        <dbReference type="EC" id="5.6.2.3"/>
    </reaction>
</comment>
<feature type="compositionally biased region" description="Polar residues" evidence="2">
    <location>
        <begin position="2443"/>
        <end position="2464"/>
    </location>
</feature>
<name>A0A914H5P2_GLORO</name>
<dbReference type="SUPFAM" id="SSF52949">
    <property type="entry name" value="Macro domain-like"/>
    <property type="match status" value="1"/>
</dbReference>
<feature type="region of interest" description="Disordered" evidence="2">
    <location>
        <begin position="267"/>
        <end position="292"/>
    </location>
</feature>
<feature type="compositionally biased region" description="Basic residues" evidence="2">
    <location>
        <begin position="532"/>
        <end position="542"/>
    </location>
</feature>
<comment type="cofactor">
    <cofactor evidence="1">
        <name>Mg(2+)</name>
        <dbReference type="ChEBI" id="CHEBI:18420"/>
    </cofactor>
</comment>
<evidence type="ECO:0000259" key="3">
    <source>
        <dbReference type="PROSITE" id="PS51154"/>
    </source>
</evidence>
<accession>A0A914H5P2</accession>
<dbReference type="Proteomes" id="UP000887572">
    <property type="component" value="Unplaced"/>
</dbReference>
<dbReference type="Gene3D" id="3.40.50.300">
    <property type="entry name" value="P-loop containing nucleotide triphosphate hydrolases"/>
    <property type="match status" value="1"/>
</dbReference>
<feature type="region of interest" description="Disordered" evidence="2">
    <location>
        <begin position="793"/>
        <end position="815"/>
    </location>
</feature>
<dbReference type="InterPro" id="IPR027417">
    <property type="entry name" value="P-loop_NTPase"/>
</dbReference>
<keyword evidence="1" id="KW-0227">DNA damage</keyword>
<dbReference type="Pfam" id="PF01661">
    <property type="entry name" value="Macro"/>
    <property type="match status" value="1"/>
</dbReference>
<dbReference type="WBParaSite" id="Gr19_v10_g14415.t1">
    <property type="protein sequence ID" value="Gr19_v10_g14415.t1"/>
    <property type="gene ID" value="Gr19_v10_g14415"/>
</dbReference>
<feature type="compositionally biased region" description="Polar residues" evidence="2">
    <location>
        <begin position="549"/>
        <end position="558"/>
    </location>
</feature>
<dbReference type="InterPro" id="IPR049163">
    <property type="entry name" value="Pif1-like_2B_dom"/>
</dbReference>
<keyword evidence="1" id="KW-0234">DNA repair</keyword>
<dbReference type="GO" id="GO:0005524">
    <property type="term" value="F:ATP binding"/>
    <property type="evidence" value="ECO:0007669"/>
    <property type="project" value="UniProtKB-KW"/>
</dbReference>
<dbReference type="InterPro" id="IPR025476">
    <property type="entry name" value="Helitron_helicase-like"/>
</dbReference>
<sequence length="2946" mass="332423">MPRLMYCSPERRPSLTTAIPSCLPSDIKLSVFNKAIPGRNWRADCNRANDLLGMIAKGNKTHVSHLRNLVRDIFVYKWEADREAMHQRGQGIAIPAATRNGWTEGDAWAGIELPAKDPVAFEKWLEKRKPIINTTHPVGYAPIAANTKTVPEQRPDVIVSGLDKLAYHVETRGAKIFLRNYANEKKAIPKTKEAKPVGYAPIAARNSAVLPPDKPMNCHDRRVKPLIHHEWQVITRKTVPARRTLSLVSPCPPTPTPTLRTVWDTLTPKKKPKPISRVEETQSPPLRNTNIMPPRHVSALPYSIVSTEAKLLKKSVFNHLPVTGAVTQMVVFNQPFPPSSSPADVVYRDMFYLSVEKPGKTCSRTLNVSKPKNRRILLVPFPMKMDIFHHPVLHRCWPADLVRRDMLLSHIQNGDKTSTRLLLQLVRDICYKKWLYNDDSTLQFCTNSYKLRGGATPEDSSAQNQHDFLLSRFHSKENRPIAFAALTTLFGTAVVSRRAYSRWWEQFSMGDFVYRTRGNSCDIMSTPVSSRSTHRFANKRTAKQREMSNTDSLQSTSADPDLPLEKLRILSEESFDLNIIQHDALQPEVNEAQVYEDVTAVSDFIGPGQQDMLHDLGIETSGLLSNDAIKNCKQKLGIGCFETSCYCSEALCAKDLHADELEEKLCSNGGLCLQCSAPHPGFCNLCKKLFCLTDDGFPPDKVFLPCCSTYCHHHCWYEPEPRQSCPRLCGSPWKGVQDINYIPACDVKEPAQQRRIAKPRGCFGGRAVRPNQRIPPSSAVSGMFSQSTLDSVLMPPPSLAPRRSQRESRSTSRFSSEMWSSQHEVFEPITNQCATPHSKHFGVGCGACSAKHLPVYYDSLAEPCTCPFCGALCLHSEGTGPTAFSKCCAKGRVDLLFRFNDLQNRPGELMALLYNHDTGIVRMRDALFKNALAYNSHLSFGQIQLQLSTDKRAYDKRIIKCNNMMQFAVWDFNPPSSSLPALHGQLFTIPPVDAQTRLSEISTDHNLSPELMQFLFDVLRRYHPYADLYQTAAETFRQLPQQEQVNLRMLLVDSTPHGEERVFSDDVVRPAPIIAPADLQNVQQIHPGRLGVQTVDGSRLVAQFYLDDGSNVVPSNPYDVVLTGRFGSGKRHMKWSNRNIDPALFPLLFSRGQCGFERGLPLRLREGEHVDSHLLLRDAQQNVVPETDELGEEAEFLGPTNERVYNRRDKVSFAQWFRYMSQIRGANWRNPHWLWDWGTIAQLYTLTFNNRAEAQKVQYMKRKQGQRLQGPIGRVYMTDEHFRGSRQFYQREYANCMTICREFGPPDLLVTFTMSPDCPELQAMLGTDAGGKQQQWFDRPDLVCRLFVDKLQELYKDLTERGVLGPVRAWFGALEHQFRGLPHVHTAIILDWDRMRNMGKIQTPADYIDEYICAEIPPNPTGRTKEAAQQRALHKTITTKNIHTCSTKHCLQDGKCRKHFPKPFEYDNVHSENAYPRYRRRPPPPSLQEAQMNPELYGREIQYKDQRGKTIRKDNSHVVAFSPFLSSKYVAHINVEFVAGDGCIKYLCKYMMKGADMAFVQVTDGNTGQSALNYDEMHQIRLARYISSMEAYLQQLGTPLIRRSHQVDELDVHGPQGHRIAVQQGFEDEEEQRNAFCEAAQAEEERRNAGEERVTQLTAYFAFNEQCQDDALHLTYATAFKKLWYDAAKKEWKLYVQENRAGHKLCRLKTVSPSNLELLVLAIRQLLLHVQDPTSWVHLRTVDGTIFPTFVDAARARNLMSDMTIWLNTIKEAFNTKKSIKQRIRWLAVFLATANLTNGAALLEEIMKDANKWLVSTKVGKAPPEQQLQYVLRALEWFLLANGIRPDTECREDGTYETACEHIGLPRPEGIHMTADQLIQLTFFRNNVIIDNIDPELLPDQLDCRQRVEDYYRIKYFEDPQPNTEQHQLIEDVYKGCVDAQQVISGQQASFTPGLSRLFMVTGEGGAGKTFSYNKIIARAKASGLNFLPMATTGIAADLLYEGQTVHKRLCRAKHVDSSTALNVDYESNFAHMLRSIHGMIIDEISMQHRDVLEYVDRLLRSVAPKRLANIPFAGKVVVLGGDWKQLAPVIPGGGHLDQKNASVKSSTLFKHFTTIRLTANHRLQAGQGHYRNFLMRVGSGLLNNANLRIKLPACMVEPDRDALINFVFPPEILKDPIAHWAELEGRAILCPLNRETLELNNIIMDRLPTRERLYTGFTTPVSDETTVDVGLQNNAADVNYENLSRLTPPGLPEHHLRVKVGAVMMIITNISLEEGLCNGTRVQVVELFTHIIRCRILTGTHRGNAHDLHVARFMFGGDPRAPHEGLLRCERIQFPLRPGSVMTINKAQGQTLSHVGILLDQSQCFSHGQLYVALSRVRQAENIKVCTKRPDRLVKNIVMTDLLDPVDHEPPTPADTTIADDPFPHQPPAENEPTINHEHTTRPSPSLSTPATRTSRQSSASPVTLNLAQAVTRDLLRKLVVVKGDITNQHAFMIVNAANNILEKGGGVDDAIHRACSFELTLLRLELQDHLEAFNGALPAGTVVVTPAYGDLRDHIEYIAHAVAPVVLGSTPTTDDITALKNCYSNALDHLLATEIPPERPQPRTIAFPCISTGAKGFSRATAANLAFESVLNWLAEDLERAAEVPEIHFVMFANEDYLLYKELVNKTQRQIVGSRTSTPRSSQTTQRNSLPIASDCNMPLCYPSTSAQQQNAVRCVNNVGLGDCFYRAITISLFGSDSEAISDLLRVAVSRQLTLILQNANYFPRLQYASHNAFLEHLQLALLDVEAPQWFDQNLEAYANYIAMPFRKNGGWAQLDDAYMVAILLRRTVAIVHPNATRDQLQAHAAQWNDSKQYPQIIDVYFPDGIARRSQTNMPLEDLQQFTLICDNGAGQQFQRQVTNPIVLWYNGLNHFETIVLPPSGAQSSEGSVFIEHFDETIPPAFDH</sequence>
<keyword evidence="1" id="KW-0547">Nucleotide-binding</keyword>
<feature type="region of interest" description="Disordered" evidence="2">
    <location>
        <begin position="2404"/>
        <end position="2464"/>
    </location>
</feature>
<evidence type="ECO:0000256" key="2">
    <source>
        <dbReference type="SAM" id="MobiDB-lite"/>
    </source>
</evidence>
<dbReference type="GO" id="GO:0043139">
    <property type="term" value="F:5'-3' DNA helicase activity"/>
    <property type="evidence" value="ECO:0007669"/>
    <property type="project" value="UniProtKB-EC"/>
</dbReference>
<comment type="similarity">
    <text evidence="1">Belongs to the helicase family.</text>
</comment>
<dbReference type="Gene3D" id="3.40.220.10">
    <property type="entry name" value="Leucine Aminopeptidase, subunit E, domain 1"/>
    <property type="match status" value="1"/>
</dbReference>
<dbReference type="InterPro" id="IPR043472">
    <property type="entry name" value="Macro_dom-like"/>
</dbReference>
<dbReference type="PANTHER" id="PTHR10492">
    <property type="match status" value="1"/>
</dbReference>
<keyword evidence="1" id="KW-0067">ATP-binding</keyword>
<dbReference type="InterPro" id="IPR002589">
    <property type="entry name" value="Macro_dom"/>
</dbReference>
<keyword evidence="4" id="KW-1185">Reference proteome</keyword>
<dbReference type="InterPro" id="IPR010285">
    <property type="entry name" value="DNA_helicase_pif1-like_DEAD"/>
</dbReference>
<dbReference type="Pfam" id="PF05970">
    <property type="entry name" value="PIF1"/>
    <property type="match status" value="1"/>
</dbReference>
<dbReference type="SMART" id="SM00506">
    <property type="entry name" value="A1pp"/>
    <property type="match status" value="1"/>
</dbReference>
<dbReference type="PROSITE" id="PS51154">
    <property type="entry name" value="MACRO"/>
    <property type="match status" value="1"/>
</dbReference>
<reference evidence="5" key="1">
    <citation type="submission" date="2022-11" db="UniProtKB">
        <authorList>
            <consortium name="WormBaseParasite"/>
        </authorList>
    </citation>
    <scope>IDENTIFICATION</scope>
</reference>
<dbReference type="PANTHER" id="PTHR10492:SF57">
    <property type="entry name" value="ATP-DEPENDENT DNA HELICASE"/>
    <property type="match status" value="1"/>
</dbReference>
<dbReference type="GO" id="GO:0000723">
    <property type="term" value="P:telomere maintenance"/>
    <property type="evidence" value="ECO:0007669"/>
    <property type="project" value="InterPro"/>
</dbReference>
<dbReference type="GO" id="GO:0006310">
    <property type="term" value="P:DNA recombination"/>
    <property type="evidence" value="ECO:0007669"/>
    <property type="project" value="UniProtKB-KW"/>
</dbReference>
<dbReference type="CDD" id="cd18809">
    <property type="entry name" value="SF1_C_RecD"/>
    <property type="match status" value="1"/>
</dbReference>
<dbReference type="CDD" id="cd22744">
    <property type="entry name" value="OTU"/>
    <property type="match status" value="1"/>
</dbReference>
<proteinExistence type="inferred from homology"/>
<keyword evidence="1" id="KW-0233">DNA recombination</keyword>
<dbReference type="Pfam" id="PF21530">
    <property type="entry name" value="Pif1_2B_dom"/>
    <property type="match status" value="1"/>
</dbReference>
<evidence type="ECO:0000313" key="5">
    <source>
        <dbReference type="WBParaSite" id="Gr19_v10_g14415.t1"/>
    </source>
</evidence>
<dbReference type="SUPFAM" id="SSF52540">
    <property type="entry name" value="P-loop containing nucleoside triphosphate hydrolases"/>
    <property type="match status" value="2"/>
</dbReference>
<evidence type="ECO:0000313" key="4">
    <source>
        <dbReference type="Proteomes" id="UP000887572"/>
    </source>
</evidence>